<keyword evidence="1" id="KW-0175">Coiled coil</keyword>
<dbReference type="PATRIC" id="fig|157687.3.peg.2115"/>
<dbReference type="EMBL" id="LSDD01000162">
    <property type="protein sequence ID" value="KXB59884.1"/>
    <property type="molecule type" value="Genomic_DNA"/>
</dbReference>
<evidence type="ECO:0000313" key="3">
    <source>
        <dbReference type="Proteomes" id="UP000070483"/>
    </source>
</evidence>
<name>A0A133ZWS4_9FUSO</name>
<dbReference type="AlphaFoldDB" id="A0A133ZWS4"/>
<organism evidence="2 3">
    <name type="scientific">Leptotrichia wadei</name>
    <dbReference type="NCBI Taxonomy" id="157687"/>
    <lineage>
        <taxon>Bacteria</taxon>
        <taxon>Fusobacteriati</taxon>
        <taxon>Fusobacteriota</taxon>
        <taxon>Fusobacteriia</taxon>
        <taxon>Fusobacteriales</taxon>
        <taxon>Leptotrichiaceae</taxon>
        <taxon>Leptotrichia</taxon>
    </lineage>
</organism>
<evidence type="ECO:0000256" key="1">
    <source>
        <dbReference type="SAM" id="Coils"/>
    </source>
</evidence>
<evidence type="ECO:0008006" key="4">
    <source>
        <dbReference type="Google" id="ProtNLM"/>
    </source>
</evidence>
<sequence>MKKLKVKFIKIKGDKMAKKKAEDTKLTLTDEEREGLDNEGIKRILTSKAILKVAKEYKFSDEEKEEFEYLFTNEKHKFFIAKLIEDKISVNENDVTKLYTDNKANFDAQNIPFSQAREIIQRDLLNQQVATLGAEELNKLVEEMEDKIEVTKKEVLFSRGDAEVLKTLIVGKIISKKMADEKFEDQEQNKKDLEVIRDNVYINYYLDLEVRKNVKVTQEEVVEIYEKEKAKLGNVTPNSAYQQITNSLFNNRAIEERNNLINKIVEDYKVDEIAKEYAEAE</sequence>
<dbReference type="Proteomes" id="UP000070483">
    <property type="component" value="Unassembled WGS sequence"/>
</dbReference>
<gene>
    <name evidence="2" type="ORF">HMPREF3180_02113</name>
</gene>
<accession>A0A133ZWS4</accession>
<feature type="coiled-coil region" evidence="1">
    <location>
        <begin position="134"/>
        <end position="196"/>
    </location>
</feature>
<protein>
    <recommendedName>
        <fullName evidence="4">Trigger factor</fullName>
    </recommendedName>
</protein>
<evidence type="ECO:0000313" key="2">
    <source>
        <dbReference type="EMBL" id="KXB59884.1"/>
    </source>
</evidence>
<reference evidence="3" key="1">
    <citation type="submission" date="2016-01" db="EMBL/GenBank/DDBJ databases">
        <authorList>
            <person name="Mitreva M."/>
            <person name="Pepin K.H."/>
            <person name="Mihindukulasuriya K.A."/>
            <person name="Fulton R."/>
            <person name="Fronick C."/>
            <person name="O'Laughlin M."/>
            <person name="Miner T."/>
            <person name="Herter B."/>
            <person name="Rosa B.A."/>
            <person name="Cordes M."/>
            <person name="Tomlinson C."/>
            <person name="Wollam A."/>
            <person name="Palsikar V.B."/>
            <person name="Mardis E.R."/>
            <person name="Wilson R.K."/>
        </authorList>
    </citation>
    <scope>NUCLEOTIDE SEQUENCE [LARGE SCALE GENOMIC DNA]</scope>
    <source>
        <strain evidence="3">KA00185</strain>
    </source>
</reference>
<comment type="caution">
    <text evidence="2">The sequence shown here is derived from an EMBL/GenBank/DDBJ whole genome shotgun (WGS) entry which is preliminary data.</text>
</comment>
<dbReference type="STRING" id="157687.HMPREF3180_02113"/>
<keyword evidence="3" id="KW-1185">Reference proteome</keyword>
<proteinExistence type="predicted"/>